<organism evidence="1 2">
    <name type="scientific">Guyanagaster necrorhizus</name>
    <dbReference type="NCBI Taxonomy" id="856835"/>
    <lineage>
        <taxon>Eukaryota</taxon>
        <taxon>Fungi</taxon>
        <taxon>Dikarya</taxon>
        <taxon>Basidiomycota</taxon>
        <taxon>Agaricomycotina</taxon>
        <taxon>Agaricomycetes</taxon>
        <taxon>Agaricomycetidae</taxon>
        <taxon>Agaricales</taxon>
        <taxon>Marasmiineae</taxon>
        <taxon>Physalacriaceae</taxon>
        <taxon>Guyanagaster</taxon>
    </lineage>
</organism>
<gene>
    <name evidence="1" type="ORF">BT62DRAFT_936231</name>
</gene>
<dbReference type="OrthoDB" id="10375368at2759"/>
<evidence type="ECO:0000313" key="1">
    <source>
        <dbReference type="EMBL" id="KAG7442373.1"/>
    </source>
</evidence>
<dbReference type="RefSeq" id="XP_043035873.1">
    <property type="nucleotide sequence ID" value="XM_043187087.1"/>
</dbReference>
<evidence type="ECO:0000313" key="2">
    <source>
        <dbReference type="Proteomes" id="UP000812287"/>
    </source>
</evidence>
<dbReference type="AlphaFoldDB" id="A0A9P7VKR4"/>
<accession>A0A9P7VKR4</accession>
<keyword evidence="2" id="KW-1185">Reference proteome</keyword>
<comment type="caution">
    <text evidence="1">The sequence shown here is derived from an EMBL/GenBank/DDBJ whole genome shotgun (WGS) entry which is preliminary data.</text>
</comment>
<dbReference type="Proteomes" id="UP000812287">
    <property type="component" value="Unassembled WGS sequence"/>
</dbReference>
<reference evidence="1" key="1">
    <citation type="submission" date="2020-11" db="EMBL/GenBank/DDBJ databases">
        <title>Adaptations for nitrogen fixation in a non-lichenized fungal sporocarp promotes dispersal by wood-feeding termites.</title>
        <authorList>
            <consortium name="DOE Joint Genome Institute"/>
            <person name="Koch R.A."/>
            <person name="Yoon G."/>
            <person name="Arayal U."/>
            <person name="Lail K."/>
            <person name="Amirebrahimi M."/>
            <person name="Labutti K."/>
            <person name="Lipzen A."/>
            <person name="Riley R."/>
            <person name="Barry K."/>
            <person name="Henrissat B."/>
            <person name="Grigoriev I.V."/>
            <person name="Herr J.R."/>
            <person name="Aime M.C."/>
        </authorList>
    </citation>
    <scope>NUCLEOTIDE SEQUENCE</scope>
    <source>
        <strain evidence="1">MCA 3950</strain>
    </source>
</reference>
<name>A0A9P7VKR4_9AGAR</name>
<dbReference type="GeneID" id="66109384"/>
<sequence length="53" mass="5892">MCHYVNFVDFELTVAKEFGWLLLSSGKRLEELGFTIQAAASLNNGVDLDIDLS</sequence>
<dbReference type="EMBL" id="MU250552">
    <property type="protein sequence ID" value="KAG7442373.1"/>
    <property type="molecule type" value="Genomic_DNA"/>
</dbReference>
<proteinExistence type="predicted"/>
<protein>
    <submittedName>
        <fullName evidence="1">Uncharacterized protein</fullName>
    </submittedName>
</protein>